<evidence type="ECO:0000313" key="8">
    <source>
        <dbReference type="EMBL" id="SDN48967.1"/>
    </source>
</evidence>
<comment type="catalytic activity">
    <reaction evidence="5 6">
        <text>alpha-D-glucose 1-phosphate + UTP + H(+) = UDP-alpha-D-glucose + diphosphate</text>
        <dbReference type="Rhea" id="RHEA:19889"/>
        <dbReference type="ChEBI" id="CHEBI:15378"/>
        <dbReference type="ChEBI" id="CHEBI:33019"/>
        <dbReference type="ChEBI" id="CHEBI:46398"/>
        <dbReference type="ChEBI" id="CHEBI:58601"/>
        <dbReference type="ChEBI" id="CHEBI:58885"/>
        <dbReference type="EC" id="2.7.7.9"/>
    </reaction>
</comment>
<comment type="similarity">
    <text evidence="1 6">Belongs to the UDPGP type 2 family.</text>
</comment>
<accession>A0A1H0BTQ2</accession>
<dbReference type="InterPro" id="IPR005835">
    <property type="entry name" value="NTP_transferase_dom"/>
</dbReference>
<dbReference type="GO" id="GO:0006011">
    <property type="term" value="P:UDP-alpha-D-glucose metabolic process"/>
    <property type="evidence" value="ECO:0007669"/>
    <property type="project" value="InterPro"/>
</dbReference>
<dbReference type="Proteomes" id="UP000199544">
    <property type="component" value="Unassembled WGS sequence"/>
</dbReference>
<dbReference type="Pfam" id="PF00483">
    <property type="entry name" value="NTP_transferase"/>
    <property type="match status" value="1"/>
</dbReference>
<evidence type="ECO:0000256" key="5">
    <source>
        <dbReference type="ARBA" id="ARBA00048128"/>
    </source>
</evidence>
<dbReference type="InterPro" id="IPR005771">
    <property type="entry name" value="GalU_uridylyltTrfase_bac/arc"/>
</dbReference>
<dbReference type="PANTHER" id="PTHR43197">
    <property type="entry name" value="UTP--GLUCOSE-1-PHOSPHATE URIDYLYLTRANSFERASE"/>
    <property type="match status" value="1"/>
</dbReference>
<evidence type="ECO:0000256" key="1">
    <source>
        <dbReference type="ARBA" id="ARBA00006890"/>
    </source>
</evidence>
<dbReference type="CDD" id="cd02541">
    <property type="entry name" value="UGPase_prokaryotic"/>
    <property type="match status" value="1"/>
</dbReference>
<evidence type="ECO:0000256" key="2">
    <source>
        <dbReference type="ARBA" id="ARBA00012415"/>
    </source>
</evidence>
<keyword evidence="9" id="KW-1185">Reference proteome</keyword>
<dbReference type="SUPFAM" id="SSF53448">
    <property type="entry name" value="Nucleotide-diphospho-sugar transferases"/>
    <property type="match status" value="1"/>
</dbReference>
<name>A0A1H0BTQ2_9BACL</name>
<protein>
    <recommendedName>
        <fullName evidence="2 6">UTP--glucose-1-phosphate uridylyltransferase</fullName>
        <ecNumber evidence="2 6">2.7.7.9</ecNumber>
    </recommendedName>
    <alternativeName>
        <fullName evidence="6">UDP-glucose pyrophosphorylase</fullName>
    </alternativeName>
</protein>
<proteinExistence type="inferred from homology"/>
<keyword evidence="4 6" id="KW-0548">Nucleotidyltransferase</keyword>
<gene>
    <name evidence="8" type="ORF">SAMN04488137_4666</name>
</gene>
<organism evidence="8 9">
    <name type="scientific">Fictibacillus solisalsi</name>
    <dbReference type="NCBI Taxonomy" id="459525"/>
    <lineage>
        <taxon>Bacteria</taxon>
        <taxon>Bacillati</taxon>
        <taxon>Bacillota</taxon>
        <taxon>Bacilli</taxon>
        <taxon>Bacillales</taxon>
        <taxon>Fictibacillaceae</taxon>
        <taxon>Fictibacillus</taxon>
    </lineage>
</organism>
<dbReference type="Gene3D" id="3.90.550.10">
    <property type="entry name" value="Spore Coat Polysaccharide Biosynthesis Protein SpsA, Chain A"/>
    <property type="match status" value="1"/>
</dbReference>
<dbReference type="GO" id="GO:0003983">
    <property type="term" value="F:UTP:glucose-1-phosphate uridylyltransferase activity"/>
    <property type="evidence" value="ECO:0007669"/>
    <property type="project" value="UniProtKB-EC"/>
</dbReference>
<evidence type="ECO:0000256" key="6">
    <source>
        <dbReference type="RuleBase" id="RU361259"/>
    </source>
</evidence>
<dbReference type="STRING" id="459525.SAMN04488137_4666"/>
<evidence type="ECO:0000256" key="3">
    <source>
        <dbReference type="ARBA" id="ARBA00022679"/>
    </source>
</evidence>
<dbReference type="InterPro" id="IPR029044">
    <property type="entry name" value="Nucleotide-diphossugar_trans"/>
</dbReference>
<dbReference type="NCBIfam" id="TIGR01099">
    <property type="entry name" value="galU"/>
    <property type="match status" value="1"/>
</dbReference>
<dbReference type="EMBL" id="FNHW01000005">
    <property type="protein sequence ID" value="SDN48967.1"/>
    <property type="molecule type" value="Genomic_DNA"/>
</dbReference>
<dbReference type="RefSeq" id="WP_090238905.1">
    <property type="nucleotide sequence ID" value="NZ_FNHW01000005.1"/>
</dbReference>
<keyword evidence="3 6" id="KW-0808">Transferase</keyword>
<dbReference type="PANTHER" id="PTHR43197:SF1">
    <property type="entry name" value="UTP--GLUCOSE-1-PHOSPHATE URIDYLYLTRANSFERASE"/>
    <property type="match status" value="1"/>
</dbReference>
<dbReference type="EC" id="2.7.7.9" evidence="2 6"/>
<evidence type="ECO:0000259" key="7">
    <source>
        <dbReference type="Pfam" id="PF00483"/>
    </source>
</evidence>
<sequence length="287" mass="32740">MKIRKAIIPVAGLGTRFLPATKAQPKAMLPIVDKPAIQYVVEEAIASGIEEIFIIINPSDSSIQNHFNRSYILEEILERRKKFELRDELKKLSEMAKIQFIIQKRPKGLGDAILCARPFIEDDEPFAVLLGDDIVKNKIPCLLQLIRIYTIHQSPVIGVSHVQDSDVSKYGIIHPRNITNSRIIPIKTLVEKPALHLAPSRYAVIGRYILSPLIFPLIEKIFPDQNQEIQLTDALIQLSKIRNMLAYVFRGKRYDVGDKLGFLEANIDFALRREDLNKPLTNMLRKK</sequence>
<reference evidence="9" key="1">
    <citation type="submission" date="2016-10" db="EMBL/GenBank/DDBJ databases">
        <authorList>
            <person name="Varghese N."/>
            <person name="Submissions S."/>
        </authorList>
    </citation>
    <scope>NUCLEOTIDE SEQUENCE [LARGE SCALE GENOMIC DNA]</scope>
    <source>
        <strain evidence="9">CGMCC 1.6854</strain>
    </source>
</reference>
<evidence type="ECO:0000313" key="9">
    <source>
        <dbReference type="Proteomes" id="UP000199544"/>
    </source>
</evidence>
<dbReference type="OrthoDB" id="9803871at2"/>
<feature type="domain" description="Nucleotidyl transferase" evidence="7">
    <location>
        <begin position="5"/>
        <end position="267"/>
    </location>
</feature>
<evidence type="ECO:0000256" key="4">
    <source>
        <dbReference type="ARBA" id="ARBA00022695"/>
    </source>
</evidence>
<dbReference type="AlphaFoldDB" id="A0A1H0BTQ2"/>